<protein>
    <recommendedName>
        <fullName evidence="5">Septum formation initiator</fullName>
    </recommendedName>
</protein>
<evidence type="ECO:0000313" key="4">
    <source>
        <dbReference type="Proteomes" id="UP000624709"/>
    </source>
</evidence>
<evidence type="ECO:0000256" key="2">
    <source>
        <dbReference type="SAM" id="Phobius"/>
    </source>
</evidence>
<feature type="compositionally biased region" description="Low complexity" evidence="1">
    <location>
        <begin position="50"/>
        <end position="63"/>
    </location>
</feature>
<evidence type="ECO:0000256" key="1">
    <source>
        <dbReference type="SAM" id="MobiDB-lite"/>
    </source>
</evidence>
<evidence type="ECO:0008006" key="5">
    <source>
        <dbReference type="Google" id="ProtNLM"/>
    </source>
</evidence>
<keyword evidence="2" id="KW-0812">Transmembrane</keyword>
<feature type="transmembrane region" description="Helical" evidence="2">
    <location>
        <begin position="6"/>
        <end position="26"/>
    </location>
</feature>
<name>A0ABQ4B0P4_9ACTN</name>
<gene>
    <name evidence="3" type="ORF">Apa02nite_003440</name>
</gene>
<accession>A0ABQ4B0P4</accession>
<comment type="caution">
    <text evidence="3">The sequence shown here is derived from an EMBL/GenBank/DDBJ whole genome shotgun (WGS) entry which is preliminary data.</text>
</comment>
<evidence type="ECO:0000313" key="3">
    <source>
        <dbReference type="EMBL" id="GIE64236.1"/>
    </source>
</evidence>
<organism evidence="3 4">
    <name type="scientific">Actinoplanes palleronii</name>
    <dbReference type="NCBI Taxonomy" id="113570"/>
    <lineage>
        <taxon>Bacteria</taxon>
        <taxon>Bacillati</taxon>
        <taxon>Actinomycetota</taxon>
        <taxon>Actinomycetes</taxon>
        <taxon>Micromonosporales</taxon>
        <taxon>Micromonosporaceae</taxon>
        <taxon>Actinoplanes</taxon>
    </lineage>
</organism>
<dbReference type="EMBL" id="BOMS01000007">
    <property type="protein sequence ID" value="GIE64236.1"/>
    <property type="molecule type" value="Genomic_DNA"/>
</dbReference>
<keyword evidence="2" id="KW-1133">Transmembrane helix</keyword>
<reference evidence="3 4" key="1">
    <citation type="submission" date="2021-01" db="EMBL/GenBank/DDBJ databases">
        <title>Whole genome shotgun sequence of Actinoplanes palleronii NBRC 14916.</title>
        <authorList>
            <person name="Komaki H."/>
            <person name="Tamura T."/>
        </authorList>
    </citation>
    <scope>NUCLEOTIDE SEQUENCE [LARGE SCALE GENOMIC DNA]</scope>
    <source>
        <strain evidence="3 4">NBRC 14916</strain>
    </source>
</reference>
<dbReference type="Proteomes" id="UP000624709">
    <property type="component" value="Unassembled WGS sequence"/>
</dbReference>
<keyword evidence="2" id="KW-0472">Membrane</keyword>
<sequence length="137" mass="14032">MVIVAGWLVAAVLAVLVGVVGIGLVGTGLTTRAGESVSEAQVEQELGSVSTAPTAAAESPTAAQGKGTTARSFPTRGGTVVADCDKITSMAPAQGYEVHEQSAREGEFRGLRDNHVRIKVQLTCAAGTPQIRERGES</sequence>
<proteinExistence type="predicted"/>
<keyword evidence="4" id="KW-1185">Reference proteome</keyword>
<feature type="region of interest" description="Disordered" evidence="1">
    <location>
        <begin position="40"/>
        <end position="74"/>
    </location>
</feature>